<protein>
    <submittedName>
        <fullName evidence="2">Glycosyltransferase</fullName>
    </submittedName>
</protein>
<keyword evidence="3" id="KW-1185">Reference proteome</keyword>
<dbReference type="InterPro" id="IPR023346">
    <property type="entry name" value="Lysozyme-like_dom_sf"/>
</dbReference>
<name>A0A4D6E2J0_9VIRU</name>
<keyword evidence="2" id="KW-0808">Transferase</keyword>
<dbReference type="Proteomes" id="UP000297022">
    <property type="component" value="Segment"/>
</dbReference>
<dbReference type="GO" id="GO:0016740">
    <property type="term" value="F:transferase activity"/>
    <property type="evidence" value="ECO:0007669"/>
    <property type="project" value="UniProtKB-KW"/>
</dbReference>
<sequence>MALSDAQIAGAAKAAGFSGSNLAKAVAIALAESGGNPNAHNAVPPDNSYGLWQINMLGSMGPARRKQFGLKSNDDLFNPTTNAKAAYAISNGGKNFGPWTTYTSGAYLRYMSRANKAAGNPDSSVPGSSNGGVEQAGLTDVFSWPGEIMDFFEFITDPNTWLRAGMIIGGAVLVGVTLVQISGAGSQIGQAANAAVDFVPGGGAIKKAAKAGGAAKAAKAVS</sequence>
<feature type="domain" description="Transglycosylase SLT" evidence="1">
    <location>
        <begin position="11"/>
        <end position="101"/>
    </location>
</feature>
<dbReference type="EMBL" id="MK620900">
    <property type="protein sequence ID" value="QBZ72858.1"/>
    <property type="molecule type" value="Genomic_DNA"/>
</dbReference>
<proteinExistence type="predicted"/>
<dbReference type="SUPFAM" id="SSF53955">
    <property type="entry name" value="Lysozyme-like"/>
    <property type="match status" value="1"/>
</dbReference>
<evidence type="ECO:0000259" key="1">
    <source>
        <dbReference type="Pfam" id="PF18896"/>
    </source>
</evidence>
<dbReference type="RefSeq" id="YP_010084049.1">
    <property type="nucleotide sequence ID" value="NC_055059.1"/>
</dbReference>
<gene>
    <name evidence="2" type="primary">26</name>
    <name evidence="2" type="ORF">SEA_FORTHEBOIS_26</name>
</gene>
<dbReference type="Gene3D" id="1.10.530.10">
    <property type="match status" value="1"/>
</dbReference>
<organism evidence="2 3">
    <name type="scientific">Streptomyces phage Forthebois</name>
    <dbReference type="NCBI Taxonomy" id="2562185"/>
    <lineage>
        <taxon>Viruses</taxon>
        <taxon>Varidnaviria</taxon>
        <taxon>Bamfordvirae</taxon>
        <taxon>Preplasmiviricota</taxon>
        <taxon>Prepoliviricotina</taxon>
        <taxon>Tectiliviricetes</taxon>
        <taxon>Kalamavirales</taxon>
        <taxon>Tectiviridae</taxon>
        <taxon>Deltatectivirus</taxon>
        <taxon>Deltatectivirus forthebois</taxon>
    </lineage>
</organism>
<evidence type="ECO:0000313" key="3">
    <source>
        <dbReference type="Proteomes" id="UP000297022"/>
    </source>
</evidence>
<accession>A0A4D6E2J0</accession>
<reference evidence="2 3" key="1">
    <citation type="submission" date="2019-03" db="EMBL/GenBank/DDBJ databases">
        <authorList>
            <person name="Kuo N.K."/>
            <person name="Parsa S."/>
            <person name="Addai K."/>
            <person name="Agarwal S."/>
            <person name="Ahmad I.M."/>
            <person name="Alumyar Y.S."/>
            <person name="An J."/>
            <person name="Antar T.E."/>
            <person name="Antony V."/>
            <person name="Arvin L.E."/>
            <person name="Atanasoff K.E."/>
            <person name="Ati R."/>
            <person name="Batista A."/>
            <person name="Bembuh M.L."/>
            <person name="Bhardvaj T.B."/>
            <person name="Brown C.J."/>
            <person name="Butt S.T."/>
            <person name="Cahn D."/>
            <person name="Canales I.-I."/>
            <person name="Carr K."/>
            <person name="Chen K.Z."/>
            <person name="Chen M."/>
            <person name="Chigurupati S."/>
            <person name="Chou C."/>
            <person name="Chung C.S."/>
            <person name="Cole S.T."/>
            <person name="Colson C.L."/>
            <person name="Dent D.M."/>
            <person name="Djiogo E.M."/>
            <person name="Domrachev B.M."/>
            <person name="Dwivedi J."/>
            <person name="Ehsani C."/>
            <person name="Essien U.A."/>
            <person name="Fakhar A."/>
            <person name="Flood S.H."/>
            <person name="Furletti G."/>
            <person name="Gebreegziabher M."/>
            <person name="Goralski S.M."/>
            <person name="Gruver-Williams A."/>
            <person name="Guldan M.L."/>
            <person name="Gurung S."/>
            <person name="Heo K."/>
            <person name="John R.A."/>
            <person name="Kabir L."/>
            <person name="Kaira H."/>
            <person name="Kane M.S."/>
            <person name="Karanja M."/>
            <person name="Karley A.N."/>
            <person name="Khan A.M."/>
            <person name="Khan A."/>
            <person name="Kharel S."/>
            <person name="Kidane M."/>
            <person name="Konanur P."/>
            <person name="Lahijan N."/>
            <person name="Lamm D.N."/>
            <person name="Lance S.V."/>
            <person name="Le C."/>
            <person name="Lee C.H."/>
            <person name="Leka D."/>
            <person name="Li C."/>
            <person name="Lim S.Y."/>
            <person name="Lo J."/>
            <person name="Ludwig S."/>
            <person name="Mahaney V.M."/>
            <person name="Mangukiya A."/>
            <person name="Mani D."/>
            <person name="Mariano P."/>
            <person name="Markward M.L."/>
            <person name="Mbaekwe U."/>
            <person name="McGowan H."/>
            <person name="McNamara A."/>
            <person name="Mebrahtu S."/>
            <person name="Mohamed A."/>
            <person name="Mohamed M.E."/>
            <person name="Muntaka F."/>
            <person name="Naqvi T."/>
            <person name="Nengel A.M."/>
            <person name="Neupane S."/>
            <person name="Nguyen J."/>
            <person name="Nguyen J."/>
            <person name="Nwoji I.C."/>
            <person name="Okusolubo T.A."/>
            <person name="Paek J."/>
            <person name="Pandithakoralag H."/>
            <person name="Perry C."/>
            <person name="Petrie C.R."/>
            <person name="Poteshman G.A."/>
            <person name="Quiros D."/>
            <person name="Rana S."/>
            <person name="Reister J."/>
            <person name="Reyes E."/>
            <person name="Riaz H.S."/>
            <person name="Roach T.L."/>
            <person name="Saikali A."/>
            <person name="Scalsky R."/>
            <person name="Schultz J.A."/>
            <person name="Scott C.F."/>
            <person name="Sekira M.D."/>
            <person name="Shee C.S."/>
            <person name="Shultz P."/>
            <person name="Siarez J.A."/>
            <person name="Singh S."/>
            <person name="Smith F.R."/>
            <person name="Smith S.A."/>
            <person name="Sobers S."/>
            <person name="Sobowale A.O."/>
            <person name="Somoza K.A."/>
            <person name="Song M."/>
            <person name="Spruill R.A."/>
            <person name="Subedi A."/>
            <person name="Taj A.B."/>
            <person name="Thomas J."/>
            <person name="Todd J.C."/>
            <person name="Tran T."/>
            <person name="Varghese J."/>
            <person name="Vartanian E."/>
            <person name="Vega A."/>
            <person name="Vong A."/>
            <person name="Walter A.J."/>
            <person name="Wessel M.E."/>
            <person name="Azam A.M."/>
            <person name="Blocker D."/>
            <person name="Naeem N.-U.-A."/>
            <person name="Patel R."/>
            <person name="Shakarov P."/>
            <person name="Xie C.L."/>
            <person name="Zolnerowich N."/>
            <person name="Correa-Mendez M."/>
            <person name="Fabian M."/>
            <person name="Fishbein J."/>
            <person name="Harkles L."/>
            <person name="Reger N."/>
            <person name="Saleh S."/>
            <person name="deCarvalho T."/>
            <person name="Erill I."/>
            <person name="Caruso S.M."/>
            <person name="Garlena R.A."/>
            <person name="Russell D.A."/>
            <person name="Pope W.H."/>
            <person name="Jacobs-Sera D."/>
            <person name="Hatfull G.F."/>
        </authorList>
    </citation>
    <scope>NUCLEOTIDE SEQUENCE [LARGE SCALE GENOMIC DNA]</scope>
</reference>
<dbReference type="KEGG" id="vg:65073083"/>
<dbReference type="Pfam" id="PF18896">
    <property type="entry name" value="SLT_3"/>
    <property type="match status" value="1"/>
</dbReference>
<evidence type="ECO:0000313" key="2">
    <source>
        <dbReference type="EMBL" id="QBZ72858.1"/>
    </source>
</evidence>
<dbReference type="GeneID" id="65073083"/>
<dbReference type="InterPro" id="IPR043992">
    <property type="entry name" value="SLT_3"/>
</dbReference>